<dbReference type="InterPro" id="IPR036852">
    <property type="entry name" value="Peptidase_S8/S53_dom_sf"/>
</dbReference>
<dbReference type="PROSITE" id="PS51892">
    <property type="entry name" value="SUBTILASE"/>
    <property type="match status" value="1"/>
</dbReference>
<dbReference type="EC" id="3.4.-.-" evidence="9"/>
<dbReference type="Gene3D" id="3.40.50.200">
    <property type="entry name" value="Peptidase S8/S53 domain"/>
    <property type="match status" value="1"/>
</dbReference>
<dbReference type="PROSITE" id="PS00136">
    <property type="entry name" value="SUBTILASE_ASP"/>
    <property type="match status" value="1"/>
</dbReference>
<evidence type="ECO:0000313" key="9">
    <source>
        <dbReference type="EMBL" id="WNZ44125.1"/>
    </source>
</evidence>
<organism evidence="9">
    <name type="scientific">Leptolyngbya boryana CZ1</name>
    <dbReference type="NCBI Taxonomy" id="3060204"/>
    <lineage>
        <taxon>Bacteria</taxon>
        <taxon>Bacillati</taxon>
        <taxon>Cyanobacteriota</taxon>
        <taxon>Cyanophyceae</taxon>
        <taxon>Leptolyngbyales</taxon>
        <taxon>Leptolyngbyaceae</taxon>
        <taxon>Leptolyngbya group</taxon>
        <taxon>Leptolyngbya</taxon>
    </lineage>
</organism>
<protein>
    <submittedName>
        <fullName evidence="9">S8 family peptidase</fullName>
        <ecNumber evidence="9">3.4.-.-</ecNumber>
    </submittedName>
</protein>
<dbReference type="Gene3D" id="2.60.120.380">
    <property type="match status" value="1"/>
</dbReference>
<dbReference type="PROSITE" id="PS00138">
    <property type="entry name" value="SUBTILASE_SER"/>
    <property type="match status" value="1"/>
</dbReference>
<evidence type="ECO:0000256" key="7">
    <source>
        <dbReference type="RuleBase" id="RU003355"/>
    </source>
</evidence>
<feature type="active site" description="Charge relay system" evidence="5 6">
    <location>
        <position position="459"/>
    </location>
</feature>
<dbReference type="InterPro" id="IPR023828">
    <property type="entry name" value="Peptidase_S8_Ser-AS"/>
</dbReference>
<dbReference type="RefSeq" id="WP_316426313.1">
    <property type="nucleotide sequence ID" value="NZ_CP130144.1"/>
</dbReference>
<evidence type="ECO:0000256" key="2">
    <source>
        <dbReference type="ARBA" id="ARBA00022670"/>
    </source>
</evidence>
<reference evidence="9" key="2">
    <citation type="submission" date="2023-07" db="EMBL/GenBank/DDBJ databases">
        <authorList>
            <person name="Bai X.-H."/>
            <person name="Wang H.-H."/>
            <person name="Wang J."/>
            <person name="Ma M.-Y."/>
            <person name="Hu H.-H."/>
            <person name="Song Z.-L."/>
            <person name="Ma H.-G."/>
            <person name="Fan Y."/>
            <person name="Du C.-Y."/>
            <person name="Xu J.-C."/>
        </authorList>
    </citation>
    <scope>NUCLEOTIDE SEQUENCE</scope>
    <source>
        <strain evidence="9">CZ1</strain>
    </source>
</reference>
<dbReference type="PANTHER" id="PTHR43399">
    <property type="entry name" value="SUBTILISIN-RELATED"/>
    <property type="match status" value="1"/>
</dbReference>
<dbReference type="EMBL" id="CP130144">
    <property type="protein sequence ID" value="WNZ44125.1"/>
    <property type="molecule type" value="Genomic_DNA"/>
</dbReference>
<dbReference type="GO" id="GO:0004252">
    <property type="term" value="F:serine-type endopeptidase activity"/>
    <property type="evidence" value="ECO:0007669"/>
    <property type="project" value="UniProtKB-UniRule"/>
</dbReference>
<evidence type="ECO:0000256" key="4">
    <source>
        <dbReference type="ARBA" id="ARBA00022825"/>
    </source>
</evidence>
<dbReference type="SUPFAM" id="SSF52743">
    <property type="entry name" value="Subtilisin-like"/>
    <property type="match status" value="1"/>
</dbReference>
<dbReference type="GO" id="GO:0006508">
    <property type="term" value="P:proteolysis"/>
    <property type="evidence" value="ECO:0007669"/>
    <property type="project" value="UniProtKB-KW"/>
</dbReference>
<evidence type="ECO:0000256" key="5">
    <source>
        <dbReference type="PIRSR" id="PIRSR615500-1"/>
    </source>
</evidence>
<dbReference type="InterPro" id="IPR034204">
    <property type="entry name" value="PfSUB1-like_cat_dom"/>
</dbReference>
<dbReference type="InterPro" id="IPR022398">
    <property type="entry name" value="Peptidase_S8_His-AS"/>
</dbReference>
<gene>
    <name evidence="9" type="ORF">Q2T42_20045</name>
</gene>
<evidence type="ECO:0000256" key="3">
    <source>
        <dbReference type="ARBA" id="ARBA00022801"/>
    </source>
</evidence>
<feature type="active site" description="Charge relay system" evidence="5 6">
    <location>
        <position position="299"/>
    </location>
</feature>
<dbReference type="Pfam" id="PF00082">
    <property type="entry name" value="Peptidase_S8"/>
    <property type="match status" value="1"/>
</dbReference>
<dbReference type="InterPro" id="IPR023827">
    <property type="entry name" value="Peptidase_S8_Asp-AS"/>
</dbReference>
<evidence type="ECO:0000256" key="1">
    <source>
        <dbReference type="ARBA" id="ARBA00011073"/>
    </source>
</evidence>
<keyword evidence="2 6" id="KW-0645">Protease</keyword>
<dbReference type="AlphaFoldDB" id="A0AA97ARE9"/>
<feature type="domain" description="Peptidase S8/S53" evidence="8">
    <location>
        <begin position="228"/>
        <end position="494"/>
    </location>
</feature>
<keyword evidence="4 6" id="KW-0720">Serine protease</keyword>
<sequence length="611" mass="65899">MFNQFSNASLELEQLNQNASGFSEIDPFSSSARTYRQISRSRFVTESETDNVERTIATTRSLAAIRAQLDSYDDINPTRWATYKDDYRLSSSTGGQFRIQMSSTEFDTYLQIIDFNTGAVLAYNDDTGSSSNSQITFTIEGGKNYIVRATSFTPFATGRYQIDAQQATAPPTGREFNRTYGYGLVDAAAAVAQAISQPKFTDVPNLGSNNWGNDMINAPEVWARNITGRGITVAVIDSGVDITHSDLRNNIWVNRREVPNDGIDNDQNGYVDDIYGWNFGQGQFNNNVMPGTSDPGQAHGTHVAGTIAASNNNFGVTGVAPNAQIMALRLGDVSGNRFTNAGSLAQAVRYAVDNGARVINMSLGWSDSAELASALSYAASRNVITVSAAGNESEPVPGTPANYATRWGLSVGAVDRMGAIASFSNRAGSDPALQHVVAPGVQIYSTVPGNRYDFSSGTSMAAPAVAGVVALMLSANPNLTHDQVRRIMTGTTAQGASVGQALVMTDFVGATIAKTSEGMERDRQSLASIEWIMPDDRQDLSLVRTAFNIETGEGEVRKLESMPMVTVSTPMLSLGAEFNRDFTVLSSVNVQQNLEWEINDRTIVDDFEMDV</sequence>
<evidence type="ECO:0000259" key="8">
    <source>
        <dbReference type="Pfam" id="PF00082"/>
    </source>
</evidence>
<dbReference type="PRINTS" id="PR00723">
    <property type="entry name" value="SUBTILISIN"/>
</dbReference>
<feature type="active site" description="Charge relay system" evidence="5 6">
    <location>
        <position position="237"/>
    </location>
</feature>
<accession>A0AA97ARE9</accession>
<evidence type="ECO:0000256" key="6">
    <source>
        <dbReference type="PROSITE-ProRule" id="PRU01240"/>
    </source>
</evidence>
<proteinExistence type="inferred from homology"/>
<comment type="similarity">
    <text evidence="1 6 7">Belongs to the peptidase S8 family.</text>
</comment>
<keyword evidence="3 6" id="KW-0378">Hydrolase</keyword>
<reference evidence="9" key="1">
    <citation type="journal article" date="2023" name="Plants (Basel)">
        <title>Genomic Analysis of Leptolyngbya boryana CZ1 Reveals Efficient Carbon Fixation Modules.</title>
        <authorList>
            <person name="Bai X."/>
            <person name="Wang H."/>
            <person name="Cheng W."/>
            <person name="Wang J."/>
            <person name="Ma M."/>
            <person name="Hu H."/>
            <person name="Song Z."/>
            <person name="Ma H."/>
            <person name="Fan Y."/>
            <person name="Du C."/>
            <person name="Xu J."/>
        </authorList>
    </citation>
    <scope>NUCLEOTIDE SEQUENCE</scope>
    <source>
        <strain evidence="9">CZ1</strain>
    </source>
</reference>
<dbReference type="PANTHER" id="PTHR43399:SF4">
    <property type="entry name" value="CELL WALL-ASSOCIATED PROTEASE"/>
    <property type="match status" value="1"/>
</dbReference>
<dbReference type="InterPro" id="IPR051048">
    <property type="entry name" value="Peptidase_S8/S53_subtilisin"/>
</dbReference>
<dbReference type="InterPro" id="IPR000209">
    <property type="entry name" value="Peptidase_S8/S53_dom"/>
</dbReference>
<dbReference type="PROSITE" id="PS00137">
    <property type="entry name" value="SUBTILASE_HIS"/>
    <property type="match status" value="1"/>
</dbReference>
<dbReference type="InterPro" id="IPR015500">
    <property type="entry name" value="Peptidase_S8_subtilisin-rel"/>
</dbReference>
<name>A0AA97ARE9_LEPBY</name>
<dbReference type="CDD" id="cd07473">
    <property type="entry name" value="Peptidases_S8_Subtilisin_like"/>
    <property type="match status" value="1"/>
</dbReference>